<gene>
    <name evidence="8" type="ORF">H5P28_17555</name>
</gene>
<dbReference type="InterPro" id="IPR003400">
    <property type="entry name" value="ExbD"/>
</dbReference>
<evidence type="ECO:0000256" key="5">
    <source>
        <dbReference type="ARBA" id="ARBA00022989"/>
    </source>
</evidence>
<dbReference type="PANTHER" id="PTHR30558">
    <property type="entry name" value="EXBD MEMBRANE COMPONENT OF PMF-DRIVEN MACROMOLECULE IMPORT SYSTEM"/>
    <property type="match status" value="1"/>
</dbReference>
<keyword evidence="3" id="KW-1003">Cell membrane</keyword>
<comment type="subcellular location">
    <subcellularLocation>
        <location evidence="1">Cell membrane</location>
        <topology evidence="1">Single-pass membrane protein</topology>
    </subcellularLocation>
    <subcellularLocation>
        <location evidence="7">Cell membrane</location>
        <topology evidence="7">Single-pass type II membrane protein</topology>
    </subcellularLocation>
</comment>
<comment type="caution">
    <text evidence="8">The sequence shown here is derived from an EMBL/GenBank/DDBJ whole genome shotgun (WGS) entry which is preliminary data.</text>
</comment>
<dbReference type="Proteomes" id="UP000546464">
    <property type="component" value="Unassembled WGS sequence"/>
</dbReference>
<dbReference type="GO" id="GO:0022857">
    <property type="term" value="F:transmembrane transporter activity"/>
    <property type="evidence" value="ECO:0007669"/>
    <property type="project" value="InterPro"/>
</dbReference>
<dbReference type="PANTHER" id="PTHR30558:SF3">
    <property type="entry name" value="BIOPOLYMER TRANSPORT PROTEIN EXBD-RELATED"/>
    <property type="match status" value="1"/>
</dbReference>
<dbReference type="RefSeq" id="WP_185676993.1">
    <property type="nucleotide sequence ID" value="NZ_JACHVB010000060.1"/>
</dbReference>
<keyword evidence="5" id="KW-1133">Transmembrane helix</keyword>
<keyword evidence="7" id="KW-0813">Transport</keyword>
<accession>A0A842HKS8</accession>
<proteinExistence type="inferred from homology"/>
<dbReference type="EMBL" id="JACHVB010000060">
    <property type="protein sequence ID" value="MBC2596077.1"/>
    <property type="molecule type" value="Genomic_DNA"/>
</dbReference>
<keyword evidence="4 7" id="KW-0812">Transmembrane</keyword>
<evidence type="ECO:0000313" key="8">
    <source>
        <dbReference type="EMBL" id="MBC2596077.1"/>
    </source>
</evidence>
<comment type="similarity">
    <text evidence="2 7">Belongs to the ExbD/TolR family.</text>
</comment>
<evidence type="ECO:0000256" key="2">
    <source>
        <dbReference type="ARBA" id="ARBA00005811"/>
    </source>
</evidence>
<dbReference type="AlphaFoldDB" id="A0A842HKS8"/>
<organism evidence="8 9">
    <name type="scientific">Ruficoccus amylovorans</name>
    <dbReference type="NCBI Taxonomy" id="1804625"/>
    <lineage>
        <taxon>Bacteria</taxon>
        <taxon>Pseudomonadati</taxon>
        <taxon>Verrucomicrobiota</taxon>
        <taxon>Opitutia</taxon>
        <taxon>Puniceicoccales</taxon>
        <taxon>Cerasicoccaceae</taxon>
        <taxon>Ruficoccus</taxon>
    </lineage>
</organism>
<evidence type="ECO:0000313" key="9">
    <source>
        <dbReference type="Proteomes" id="UP000546464"/>
    </source>
</evidence>
<evidence type="ECO:0000256" key="6">
    <source>
        <dbReference type="ARBA" id="ARBA00023136"/>
    </source>
</evidence>
<dbReference type="GO" id="GO:0015031">
    <property type="term" value="P:protein transport"/>
    <property type="evidence" value="ECO:0007669"/>
    <property type="project" value="UniProtKB-KW"/>
</dbReference>
<name>A0A842HKS8_9BACT</name>
<keyword evidence="6" id="KW-0472">Membrane</keyword>
<evidence type="ECO:0000256" key="3">
    <source>
        <dbReference type="ARBA" id="ARBA00022475"/>
    </source>
</evidence>
<evidence type="ECO:0000256" key="4">
    <source>
        <dbReference type="ARBA" id="ARBA00022692"/>
    </source>
</evidence>
<keyword evidence="7" id="KW-0653">Protein transport</keyword>
<protein>
    <submittedName>
        <fullName evidence="8">Biopolymer transporter ExbD</fullName>
    </submittedName>
</protein>
<sequence length="145" mass="15893">MARKRRASPLAEEDKTDLTPMIDVVFLLLAFFMVTTNFQEEADLGLRLPANVPPPKNVELPNEHVVDIMPSGDVYLNGAPMDSINSRTMPELVNTLKRLKTSADRSEIQTSVTIVAAPASLHQRSIDVLNACAAAQIKYVSFAAE</sequence>
<evidence type="ECO:0000256" key="7">
    <source>
        <dbReference type="RuleBase" id="RU003879"/>
    </source>
</evidence>
<dbReference type="GO" id="GO:0005886">
    <property type="term" value="C:plasma membrane"/>
    <property type="evidence" value="ECO:0007669"/>
    <property type="project" value="UniProtKB-SubCell"/>
</dbReference>
<evidence type="ECO:0000256" key="1">
    <source>
        <dbReference type="ARBA" id="ARBA00004162"/>
    </source>
</evidence>
<reference evidence="8 9" key="1">
    <citation type="submission" date="2020-07" db="EMBL/GenBank/DDBJ databases">
        <authorList>
            <person name="Feng X."/>
        </authorList>
    </citation>
    <scope>NUCLEOTIDE SEQUENCE [LARGE SCALE GENOMIC DNA]</scope>
    <source>
        <strain evidence="8 9">JCM31066</strain>
    </source>
</reference>
<keyword evidence="9" id="KW-1185">Reference proteome</keyword>
<dbReference type="Pfam" id="PF02472">
    <property type="entry name" value="ExbD"/>
    <property type="match status" value="1"/>
</dbReference>